<reference evidence="2 3" key="1">
    <citation type="submission" date="2020-05" db="EMBL/GenBank/DDBJ databases">
        <title>Actinomadura verrucosospora NRRL-B18236 (PFL_A860) Genome sequencing and assembly.</title>
        <authorList>
            <person name="Samborskyy M."/>
        </authorList>
    </citation>
    <scope>NUCLEOTIDE SEQUENCE [LARGE SCALE GENOMIC DNA]</scope>
    <source>
        <strain evidence="2 3">NRRL:B18236</strain>
    </source>
</reference>
<evidence type="ECO:0000313" key="2">
    <source>
        <dbReference type="EMBL" id="QKG21433.1"/>
    </source>
</evidence>
<keyword evidence="1" id="KW-0472">Membrane</keyword>
<keyword evidence="1" id="KW-1133">Transmembrane helix</keyword>
<sequence length="92" mass="9752">MNEAAPRLAFGIGSDGTYTRFGQTAAFVLGLLTTFVFLPLVVVGALLYTKAERIFPADADRARSLVNWSWISITVPVIVAIAAVAVLVALKG</sequence>
<dbReference type="RefSeq" id="WP_173095702.1">
    <property type="nucleotide sequence ID" value="NZ_CP053892.1"/>
</dbReference>
<keyword evidence="1" id="KW-0812">Transmembrane</keyword>
<name>A0A7D3VSI7_ACTVE</name>
<keyword evidence="3" id="KW-1185">Reference proteome</keyword>
<dbReference type="AlphaFoldDB" id="A0A7D3VSI7"/>
<proteinExistence type="predicted"/>
<dbReference type="EMBL" id="CP053892">
    <property type="protein sequence ID" value="QKG21433.1"/>
    <property type="molecule type" value="Genomic_DNA"/>
</dbReference>
<dbReference type="Proteomes" id="UP000501240">
    <property type="component" value="Chromosome"/>
</dbReference>
<organism evidence="2 3">
    <name type="scientific">Actinomadura verrucosospora</name>
    <dbReference type="NCBI Taxonomy" id="46165"/>
    <lineage>
        <taxon>Bacteria</taxon>
        <taxon>Bacillati</taxon>
        <taxon>Actinomycetota</taxon>
        <taxon>Actinomycetes</taxon>
        <taxon>Streptosporangiales</taxon>
        <taxon>Thermomonosporaceae</taxon>
        <taxon>Actinomadura</taxon>
    </lineage>
</organism>
<feature type="transmembrane region" description="Helical" evidence="1">
    <location>
        <begin position="68"/>
        <end position="90"/>
    </location>
</feature>
<gene>
    <name evidence="2" type="ORF">ACTIVE_3071</name>
</gene>
<protein>
    <submittedName>
        <fullName evidence="2">Uncharacterized protein</fullName>
    </submittedName>
</protein>
<accession>A0A7D3VSI7</accession>
<feature type="transmembrane region" description="Helical" evidence="1">
    <location>
        <begin position="26"/>
        <end position="48"/>
    </location>
</feature>
<evidence type="ECO:0000313" key="3">
    <source>
        <dbReference type="Proteomes" id="UP000501240"/>
    </source>
</evidence>
<evidence type="ECO:0000256" key="1">
    <source>
        <dbReference type="SAM" id="Phobius"/>
    </source>
</evidence>